<name>A0A1B0GCD1_GLOMM</name>
<dbReference type="Gene3D" id="3.20.20.80">
    <property type="entry name" value="Glycosidases"/>
    <property type="match status" value="1"/>
</dbReference>
<comment type="similarity">
    <text evidence="1">Belongs to the glycosyl hydrolase 2 family.</text>
</comment>
<dbReference type="AlphaFoldDB" id="A0A1B0GCD1"/>
<dbReference type="VEuPathDB" id="VectorBase:GMOY010960"/>
<dbReference type="Proteomes" id="UP000092444">
    <property type="component" value="Unassembled WGS sequence"/>
</dbReference>
<organism evidence="4 5">
    <name type="scientific">Glossina morsitans morsitans</name>
    <name type="common">Savannah tsetse fly</name>
    <dbReference type="NCBI Taxonomy" id="37546"/>
    <lineage>
        <taxon>Eukaryota</taxon>
        <taxon>Metazoa</taxon>
        <taxon>Ecdysozoa</taxon>
        <taxon>Arthropoda</taxon>
        <taxon>Hexapoda</taxon>
        <taxon>Insecta</taxon>
        <taxon>Pterygota</taxon>
        <taxon>Neoptera</taxon>
        <taxon>Endopterygota</taxon>
        <taxon>Diptera</taxon>
        <taxon>Brachycera</taxon>
        <taxon>Muscomorpha</taxon>
        <taxon>Hippoboscoidea</taxon>
        <taxon>Glossinidae</taxon>
        <taxon>Glossina</taxon>
    </lineage>
</organism>
<dbReference type="EMBL" id="CCAG010007842">
    <property type="status" value="NOT_ANNOTATED_CDS"/>
    <property type="molecule type" value="Genomic_DNA"/>
</dbReference>
<dbReference type="InterPro" id="IPR006103">
    <property type="entry name" value="Glyco_hydro_2_cat"/>
</dbReference>
<dbReference type="PhylomeDB" id="A0A1B0GCD1"/>
<evidence type="ECO:0000259" key="3">
    <source>
        <dbReference type="Pfam" id="PF02836"/>
    </source>
</evidence>
<evidence type="ECO:0000256" key="2">
    <source>
        <dbReference type="ARBA" id="ARBA00022729"/>
    </source>
</evidence>
<sequence length="139" mass="16361">MSKYGADTLEGLHFVSVVAIVNTFSFNDKFFNSYPHTYKEYQTALFSKHFKAFDFLYLQDWFIGEFVWNFADFKTEQTYTRVGGNRKGVFTRSRQPKAAAYALRQWYFALAYELDRCPKERMTPHSTPPLYLSMVPQNA</sequence>
<dbReference type="Pfam" id="PF02836">
    <property type="entry name" value="Glyco_hydro_2_C"/>
    <property type="match status" value="1"/>
</dbReference>
<feature type="domain" description="Glycoside hydrolase family 2 catalytic" evidence="3">
    <location>
        <begin position="36"/>
        <end position="109"/>
    </location>
</feature>
<accession>A0A1B0GCD1</accession>
<dbReference type="PANTHER" id="PTHR10066:SF67">
    <property type="entry name" value="BETA-GLUCURONIDASE"/>
    <property type="match status" value="1"/>
</dbReference>
<dbReference type="GO" id="GO:0019391">
    <property type="term" value="P:glucuronoside catabolic process"/>
    <property type="evidence" value="ECO:0007669"/>
    <property type="project" value="TreeGrafter"/>
</dbReference>
<keyword evidence="5" id="KW-1185">Reference proteome</keyword>
<dbReference type="SUPFAM" id="SSF51445">
    <property type="entry name" value="(Trans)glycosidases"/>
    <property type="match status" value="1"/>
</dbReference>
<dbReference type="GO" id="GO:0004566">
    <property type="term" value="F:beta-glucuronidase activity"/>
    <property type="evidence" value="ECO:0007669"/>
    <property type="project" value="TreeGrafter"/>
</dbReference>
<dbReference type="PANTHER" id="PTHR10066">
    <property type="entry name" value="BETA-GLUCURONIDASE"/>
    <property type="match status" value="1"/>
</dbReference>
<evidence type="ECO:0000313" key="5">
    <source>
        <dbReference type="Proteomes" id="UP000092444"/>
    </source>
</evidence>
<dbReference type="GO" id="GO:0030246">
    <property type="term" value="F:carbohydrate binding"/>
    <property type="evidence" value="ECO:0007669"/>
    <property type="project" value="TreeGrafter"/>
</dbReference>
<dbReference type="EnsemblMetazoa" id="GMOY010960-RA">
    <property type="protein sequence ID" value="GMOY010960-PA"/>
    <property type="gene ID" value="GMOY010960"/>
</dbReference>
<proteinExistence type="inferred from homology"/>
<dbReference type="STRING" id="37546.A0A1B0GCD1"/>
<evidence type="ECO:0000256" key="1">
    <source>
        <dbReference type="ARBA" id="ARBA00007401"/>
    </source>
</evidence>
<evidence type="ECO:0000313" key="4">
    <source>
        <dbReference type="EnsemblMetazoa" id="GMOY010960-PA"/>
    </source>
</evidence>
<dbReference type="InterPro" id="IPR017853">
    <property type="entry name" value="GH"/>
</dbReference>
<keyword evidence="2" id="KW-0732">Signal</keyword>
<reference evidence="4" key="1">
    <citation type="submission" date="2020-05" db="UniProtKB">
        <authorList>
            <consortium name="EnsemblMetazoa"/>
        </authorList>
    </citation>
    <scope>IDENTIFICATION</scope>
    <source>
        <strain evidence="4">Yale</strain>
    </source>
</reference>
<dbReference type="GO" id="GO:0005615">
    <property type="term" value="C:extracellular space"/>
    <property type="evidence" value="ECO:0007669"/>
    <property type="project" value="TreeGrafter"/>
</dbReference>
<protein>
    <recommendedName>
        <fullName evidence="3">Glycoside hydrolase family 2 catalytic domain-containing protein</fullName>
    </recommendedName>
</protein>
<dbReference type="GO" id="GO:0005975">
    <property type="term" value="P:carbohydrate metabolic process"/>
    <property type="evidence" value="ECO:0007669"/>
    <property type="project" value="InterPro"/>
</dbReference>